<dbReference type="Proteomes" id="UP000054560">
    <property type="component" value="Unassembled WGS sequence"/>
</dbReference>
<sequence>MGDLNNYHVVGHECLEAYLLVSQELVEGQPYADIHGVAVAQEDDCPCAAASKGDTGPGQDWLPSKAEEEVEAKWYKA</sequence>
<accession>A0A0L0GEF1</accession>
<gene>
    <name evidence="1" type="ORF">SARC_00602</name>
</gene>
<name>A0A0L0GEF1_9EUKA</name>
<reference evidence="1 2" key="1">
    <citation type="submission" date="2011-02" db="EMBL/GenBank/DDBJ databases">
        <title>The Genome Sequence of Sphaeroforma arctica JP610.</title>
        <authorList>
            <consortium name="The Broad Institute Genome Sequencing Platform"/>
            <person name="Russ C."/>
            <person name="Cuomo C."/>
            <person name="Young S.K."/>
            <person name="Zeng Q."/>
            <person name="Gargeya S."/>
            <person name="Alvarado L."/>
            <person name="Berlin A."/>
            <person name="Chapman S.B."/>
            <person name="Chen Z."/>
            <person name="Freedman E."/>
            <person name="Gellesch M."/>
            <person name="Goldberg J."/>
            <person name="Griggs A."/>
            <person name="Gujja S."/>
            <person name="Heilman E."/>
            <person name="Heiman D."/>
            <person name="Howarth C."/>
            <person name="Mehta T."/>
            <person name="Neiman D."/>
            <person name="Pearson M."/>
            <person name="Roberts A."/>
            <person name="Saif S."/>
            <person name="Shea T."/>
            <person name="Shenoy N."/>
            <person name="Sisk P."/>
            <person name="Stolte C."/>
            <person name="Sykes S."/>
            <person name="White J."/>
            <person name="Yandava C."/>
            <person name="Burger G."/>
            <person name="Gray M.W."/>
            <person name="Holland P.W.H."/>
            <person name="King N."/>
            <person name="Lang F.B.F."/>
            <person name="Roger A.J."/>
            <person name="Ruiz-Trillo I."/>
            <person name="Haas B."/>
            <person name="Nusbaum C."/>
            <person name="Birren B."/>
        </authorList>
    </citation>
    <scope>NUCLEOTIDE SEQUENCE [LARGE SCALE GENOMIC DNA]</scope>
    <source>
        <strain evidence="1 2">JP610</strain>
    </source>
</reference>
<dbReference type="RefSeq" id="XP_014161176.1">
    <property type="nucleotide sequence ID" value="XM_014305701.1"/>
</dbReference>
<proteinExistence type="predicted"/>
<dbReference type="AlphaFoldDB" id="A0A0L0GEF1"/>
<evidence type="ECO:0000313" key="2">
    <source>
        <dbReference type="Proteomes" id="UP000054560"/>
    </source>
</evidence>
<evidence type="ECO:0000313" key="1">
    <source>
        <dbReference type="EMBL" id="KNC87274.1"/>
    </source>
</evidence>
<organism evidence="1 2">
    <name type="scientific">Sphaeroforma arctica JP610</name>
    <dbReference type="NCBI Taxonomy" id="667725"/>
    <lineage>
        <taxon>Eukaryota</taxon>
        <taxon>Ichthyosporea</taxon>
        <taxon>Ichthyophonida</taxon>
        <taxon>Sphaeroforma</taxon>
    </lineage>
</organism>
<dbReference type="GeneID" id="25901106"/>
<protein>
    <submittedName>
        <fullName evidence="1">Uncharacterized protein</fullName>
    </submittedName>
</protein>
<keyword evidence="2" id="KW-1185">Reference proteome</keyword>
<dbReference type="EMBL" id="KQ241616">
    <property type="protein sequence ID" value="KNC87274.1"/>
    <property type="molecule type" value="Genomic_DNA"/>
</dbReference>